<feature type="domain" description="Multidrug resistance protein MdtA-like alpha-helical hairpin" evidence="3">
    <location>
        <begin position="113"/>
        <end position="181"/>
    </location>
</feature>
<evidence type="ECO:0000313" key="8">
    <source>
        <dbReference type="Proteomes" id="UP000290545"/>
    </source>
</evidence>
<keyword evidence="8" id="KW-1185">Reference proteome</keyword>
<dbReference type="InterPro" id="IPR058625">
    <property type="entry name" value="MdtA-like_BSH"/>
</dbReference>
<organism evidence="7 8">
    <name type="scientific">Filimonas effusa</name>
    <dbReference type="NCBI Taxonomy" id="2508721"/>
    <lineage>
        <taxon>Bacteria</taxon>
        <taxon>Pseudomonadati</taxon>
        <taxon>Bacteroidota</taxon>
        <taxon>Chitinophagia</taxon>
        <taxon>Chitinophagales</taxon>
        <taxon>Chitinophagaceae</taxon>
        <taxon>Filimonas</taxon>
    </lineage>
</organism>
<evidence type="ECO:0000259" key="4">
    <source>
        <dbReference type="Pfam" id="PF25917"/>
    </source>
</evidence>
<evidence type="ECO:0000313" key="7">
    <source>
        <dbReference type="EMBL" id="RXK85825.1"/>
    </source>
</evidence>
<gene>
    <name evidence="7" type="ORF">ESB13_03165</name>
</gene>
<dbReference type="RefSeq" id="WP_129001577.1">
    <property type="nucleotide sequence ID" value="NZ_SDHZ01000001.1"/>
</dbReference>
<evidence type="ECO:0000256" key="2">
    <source>
        <dbReference type="ARBA" id="ARBA00009477"/>
    </source>
</evidence>
<dbReference type="GO" id="GO:0046677">
    <property type="term" value="P:response to antibiotic"/>
    <property type="evidence" value="ECO:0007669"/>
    <property type="project" value="TreeGrafter"/>
</dbReference>
<comment type="caution">
    <text evidence="7">The sequence shown here is derived from an EMBL/GenBank/DDBJ whole genome shotgun (WGS) entry which is preliminary data.</text>
</comment>
<dbReference type="PANTHER" id="PTHR30158:SF23">
    <property type="entry name" value="MULTIDRUG RESISTANCE PROTEIN MEXA"/>
    <property type="match status" value="1"/>
</dbReference>
<dbReference type="Pfam" id="PF25944">
    <property type="entry name" value="Beta-barrel_RND"/>
    <property type="match status" value="1"/>
</dbReference>
<protein>
    <submittedName>
        <fullName evidence="7">Efflux RND transporter periplasmic adaptor subunit</fullName>
    </submittedName>
</protein>
<dbReference type="Gene3D" id="2.40.30.170">
    <property type="match status" value="1"/>
</dbReference>
<dbReference type="Pfam" id="PF25876">
    <property type="entry name" value="HH_MFP_RND"/>
    <property type="match status" value="1"/>
</dbReference>
<feature type="domain" description="Multidrug resistance protein MdtA-like C-terminal permuted SH3" evidence="6">
    <location>
        <begin position="312"/>
        <end position="372"/>
    </location>
</feature>
<evidence type="ECO:0000259" key="3">
    <source>
        <dbReference type="Pfam" id="PF25876"/>
    </source>
</evidence>
<sequence length="395" mass="42530">MNSRIYYNSLLRQARPLIAFTILAIGLYSCTTSAGSESIGAPPPQELPVLTLTNTAAVTYQEFSATIEGTVNVELRPQVDGYLEKIYVDEGAYVTKGQLLFKINDRSYASQFTTAEATAHAAQANMEKAAIELNRIRPLVQNNVVSDVQLKAAQASYEAAKASFEQAQSATNNAGISLGYTLIKAPVSGYIGRIPFKAGSLVGRGEALPLTVLSEVNNVYAYFSMSESDFLQFTSHTTGKTVDEKIKGLPPVELMLADKSIYTEKGKVEMVQGQFDKSMGTISFRAVFANANGILRSGNTGKVRIPHTNAAVLAVPQQATYELQDKVYVFTVADSNKVVSKPIGIAGTSGVYYLVDKGLNAGETIVFTGLDRLRDGAVIRPLPLSADSLRKAMPL</sequence>
<dbReference type="Gene3D" id="2.40.420.20">
    <property type="match status" value="1"/>
</dbReference>
<dbReference type="SUPFAM" id="SSF111369">
    <property type="entry name" value="HlyD-like secretion proteins"/>
    <property type="match status" value="1"/>
</dbReference>
<comment type="similarity">
    <text evidence="2">Belongs to the membrane fusion protein (MFP) (TC 8.A.1) family.</text>
</comment>
<dbReference type="GO" id="GO:0022857">
    <property type="term" value="F:transmembrane transporter activity"/>
    <property type="evidence" value="ECO:0007669"/>
    <property type="project" value="InterPro"/>
</dbReference>
<dbReference type="NCBIfam" id="TIGR01730">
    <property type="entry name" value="RND_mfp"/>
    <property type="match status" value="1"/>
</dbReference>
<dbReference type="PANTHER" id="PTHR30158">
    <property type="entry name" value="ACRA/E-RELATED COMPONENT OF DRUG EFFLUX TRANSPORTER"/>
    <property type="match status" value="1"/>
</dbReference>
<evidence type="ECO:0000256" key="1">
    <source>
        <dbReference type="ARBA" id="ARBA00004196"/>
    </source>
</evidence>
<dbReference type="GO" id="GO:0030313">
    <property type="term" value="C:cell envelope"/>
    <property type="evidence" value="ECO:0007669"/>
    <property type="project" value="UniProtKB-SubCell"/>
</dbReference>
<reference evidence="7 8" key="1">
    <citation type="submission" date="2019-01" db="EMBL/GenBank/DDBJ databases">
        <title>Filimonas sp. strain TTM-71.</title>
        <authorList>
            <person name="Chen W.-M."/>
        </authorList>
    </citation>
    <scope>NUCLEOTIDE SEQUENCE [LARGE SCALE GENOMIC DNA]</scope>
    <source>
        <strain evidence="7 8">TTM-71</strain>
    </source>
</reference>
<feature type="domain" description="Multidrug resistance protein MdtA-like beta-barrel" evidence="5">
    <location>
        <begin position="219"/>
        <end position="306"/>
    </location>
</feature>
<accession>A0A4Q1DAN4</accession>
<dbReference type="GO" id="GO:0005886">
    <property type="term" value="C:plasma membrane"/>
    <property type="evidence" value="ECO:0007669"/>
    <property type="project" value="TreeGrafter"/>
</dbReference>
<dbReference type="Pfam" id="PF25967">
    <property type="entry name" value="RND-MFP_C"/>
    <property type="match status" value="1"/>
</dbReference>
<evidence type="ECO:0000259" key="6">
    <source>
        <dbReference type="Pfam" id="PF25967"/>
    </source>
</evidence>
<dbReference type="InterPro" id="IPR058626">
    <property type="entry name" value="MdtA-like_b-barrel"/>
</dbReference>
<name>A0A4Q1DAN4_9BACT</name>
<dbReference type="Gene3D" id="1.10.287.470">
    <property type="entry name" value="Helix hairpin bin"/>
    <property type="match status" value="1"/>
</dbReference>
<feature type="domain" description="Multidrug resistance protein MdtA-like barrel-sandwich hybrid" evidence="4">
    <location>
        <begin position="73"/>
        <end position="212"/>
    </location>
</feature>
<dbReference type="InterPro" id="IPR058624">
    <property type="entry name" value="MdtA-like_HH"/>
</dbReference>
<dbReference type="Proteomes" id="UP000290545">
    <property type="component" value="Unassembled WGS sequence"/>
</dbReference>
<dbReference type="OrthoDB" id="9801814at2"/>
<dbReference type="EMBL" id="SDHZ01000001">
    <property type="protein sequence ID" value="RXK85825.1"/>
    <property type="molecule type" value="Genomic_DNA"/>
</dbReference>
<dbReference type="Gene3D" id="2.40.50.100">
    <property type="match status" value="1"/>
</dbReference>
<dbReference type="InterPro" id="IPR006143">
    <property type="entry name" value="RND_pump_MFP"/>
</dbReference>
<comment type="subcellular location">
    <subcellularLocation>
        <location evidence="1">Cell envelope</location>
    </subcellularLocation>
</comment>
<dbReference type="PROSITE" id="PS51257">
    <property type="entry name" value="PROKAR_LIPOPROTEIN"/>
    <property type="match status" value="1"/>
</dbReference>
<proteinExistence type="inferred from homology"/>
<evidence type="ECO:0000259" key="5">
    <source>
        <dbReference type="Pfam" id="PF25944"/>
    </source>
</evidence>
<dbReference type="Pfam" id="PF25917">
    <property type="entry name" value="BSH_RND"/>
    <property type="match status" value="1"/>
</dbReference>
<dbReference type="InterPro" id="IPR058627">
    <property type="entry name" value="MdtA-like_C"/>
</dbReference>
<dbReference type="AlphaFoldDB" id="A0A4Q1DAN4"/>